<evidence type="ECO:0000256" key="3">
    <source>
        <dbReference type="ARBA" id="ARBA00007106"/>
    </source>
</evidence>
<accession>A0A917BHM7</accession>
<name>A0A917BHM7_9MICO</name>
<dbReference type="EC" id="4.1.1.5" evidence="4 9"/>
<evidence type="ECO:0000256" key="2">
    <source>
        <dbReference type="ARBA" id="ARBA00005170"/>
    </source>
</evidence>
<evidence type="ECO:0000256" key="8">
    <source>
        <dbReference type="ARBA" id="ARBA00023239"/>
    </source>
</evidence>
<dbReference type="CDD" id="cd17299">
    <property type="entry name" value="acetolactate_decarboxylase"/>
    <property type="match status" value="1"/>
</dbReference>
<evidence type="ECO:0000256" key="7">
    <source>
        <dbReference type="ARBA" id="ARBA00023061"/>
    </source>
</evidence>
<dbReference type="NCBIfam" id="TIGR01252">
    <property type="entry name" value="acetolac_decarb"/>
    <property type="match status" value="1"/>
</dbReference>
<comment type="pathway">
    <text evidence="2 9">Polyol metabolism; (R,R)-butane-2,3-diol biosynthesis; (R,R)-butane-2,3-diol from pyruvate: step 2/3.</text>
</comment>
<dbReference type="AlphaFoldDB" id="A0A917BHM7"/>
<comment type="catalytic activity">
    <reaction evidence="1 9">
        <text>(2S)-2-acetolactate + H(+) = (R)-acetoin + CO2</text>
        <dbReference type="Rhea" id="RHEA:21580"/>
        <dbReference type="ChEBI" id="CHEBI:15378"/>
        <dbReference type="ChEBI" id="CHEBI:15686"/>
        <dbReference type="ChEBI" id="CHEBI:16526"/>
        <dbReference type="ChEBI" id="CHEBI:58476"/>
        <dbReference type="EC" id="4.1.1.5"/>
    </reaction>
</comment>
<evidence type="ECO:0000256" key="1">
    <source>
        <dbReference type="ARBA" id="ARBA00001784"/>
    </source>
</evidence>
<keyword evidence="7 9" id="KW-0005">Acetoin biosynthesis</keyword>
<keyword evidence="11" id="KW-1185">Reference proteome</keyword>
<reference evidence="10 11" key="1">
    <citation type="journal article" date="2014" name="Int. J. Syst. Evol. Microbiol.">
        <title>Complete genome sequence of Corynebacterium casei LMG S-19264T (=DSM 44701T), isolated from a smear-ripened cheese.</title>
        <authorList>
            <consortium name="US DOE Joint Genome Institute (JGI-PGF)"/>
            <person name="Walter F."/>
            <person name="Albersmeier A."/>
            <person name="Kalinowski J."/>
            <person name="Ruckert C."/>
        </authorList>
    </citation>
    <scope>NUCLEOTIDE SEQUENCE [LARGE SCALE GENOMIC DNA]</scope>
    <source>
        <strain evidence="10 11">CGMCC 1.12976</strain>
    </source>
</reference>
<dbReference type="InterPro" id="IPR005128">
    <property type="entry name" value="Acetolactate_a_deCO2ase"/>
</dbReference>
<proteinExistence type="inferred from homology"/>
<comment type="caution">
    <text evidence="10">The sequence shown here is derived from an EMBL/GenBank/DDBJ whole genome shotgun (WGS) entry which is preliminary data.</text>
</comment>
<keyword evidence="6 9" id="KW-0210">Decarboxylase</keyword>
<evidence type="ECO:0000256" key="6">
    <source>
        <dbReference type="ARBA" id="ARBA00022793"/>
    </source>
</evidence>
<dbReference type="SUPFAM" id="SSF117856">
    <property type="entry name" value="AF0104/ALDC/Ptd012-like"/>
    <property type="match status" value="1"/>
</dbReference>
<keyword evidence="8 9" id="KW-0456">Lyase</keyword>
<evidence type="ECO:0000256" key="5">
    <source>
        <dbReference type="ARBA" id="ARBA00020164"/>
    </source>
</evidence>
<dbReference type="PIRSF" id="PIRSF001332">
    <property type="entry name" value="Acetolac_decarb"/>
    <property type="match status" value="1"/>
</dbReference>
<evidence type="ECO:0000256" key="4">
    <source>
        <dbReference type="ARBA" id="ARBA00013204"/>
    </source>
</evidence>
<dbReference type="PANTHER" id="PTHR35524">
    <property type="entry name" value="ALPHA-ACETOLACTATE DECARBOXYLASE"/>
    <property type="match status" value="1"/>
</dbReference>
<dbReference type="Gene3D" id="3.30.1330.80">
    <property type="entry name" value="Hypothetical protein, similar to alpha- acetolactate decarboxylase, domain 2"/>
    <property type="match status" value="2"/>
</dbReference>
<dbReference type="Proteomes" id="UP000598775">
    <property type="component" value="Unassembled WGS sequence"/>
</dbReference>
<gene>
    <name evidence="10" type="primary">alsD</name>
    <name evidence="10" type="ORF">GCM10011399_36410</name>
</gene>
<evidence type="ECO:0000256" key="9">
    <source>
        <dbReference type="PIRNR" id="PIRNR001332"/>
    </source>
</evidence>
<protein>
    <recommendedName>
        <fullName evidence="5 9">Alpha-acetolactate decarboxylase</fullName>
        <ecNumber evidence="4 9">4.1.1.5</ecNumber>
    </recommendedName>
</protein>
<dbReference type="GO" id="GO:0047605">
    <property type="term" value="F:acetolactate decarboxylase activity"/>
    <property type="evidence" value="ECO:0007669"/>
    <property type="project" value="UniProtKB-UniRule"/>
</dbReference>
<sequence>MGTNGPDSVASAPGSGTTVAGGTIATTVTTAASGTIGHLNPAIGLNITQFSVIHALMAGLYDGVFPAEQVLAKGDFGIGCGEALNGELVFVDGLIYRCTSDGRVSLVDETERVPFAEVVDFVPTLSVRLGDDGPLDREAFESRVSSLMPSANLFYAIRLEAEFDRMLVREPIRQHHPFKPLIEAMKTQAESELGETSGSLIGFWAPGIYQGISVAGFHFHYLDDARAVGGHSLDYTIASGTLTMQAMSSLTLRLPHTPEFGAADFEGIDNDMAIRRVESASAH</sequence>
<evidence type="ECO:0000313" key="11">
    <source>
        <dbReference type="Proteomes" id="UP000598775"/>
    </source>
</evidence>
<comment type="similarity">
    <text evidence="3 9">Belongs to the alpha-acetolactate decarboxylase family.</text>
</comment>
<dbReference type="PANTHER" id="PTHR35524:SF1">
    <property type="entry name" value="ALPHA-ACETOLACTATE DECARBOXYLASE"/>
    <property type="match status" value="1"/>
</dbReference>
<dbReference type="Pfam" id="PF03306">
    <property type="entry name" value="AAL_decarboxy"/>
    <property type="match status" value="1"/>
</dbReference>
<evidence type="ECO:0000313" key="10">
    <source>
        <dbReference type="EMBL" id="GGF40319.1"/>
    </source>
</evidence>
<dbReference type="EMBL" id="BMGP01000007">
    <property type="protein sequence ID" value="GGF40319.1"/>
    <property type="molecule type" value="Genomic_DNA"/>
</dbReference>
<dbReference type="GO" id="GO:0045151">
    <property type="term" value="P:acetoin biosynthetic process"/>
    <property type="evidence" value="ECO:0007669"/>
    <property type="project" value="UniProtKB-UniRule"/>
</dbReference>
<organism evidence="10 11">
    <name type="scientific">Subtercola lobariae</name>
    <dbReference type="NCBI Taxonomy" id="1588641"/>
    <lineage>
        <taxon>Bacteria</taxon>
        <taxon>Bacillati</taxon>
        <taxon>Actinomycetota</taxon>
        <taxon>Actinomycetes</taxon>
        <taxon>Micrococcales</taxon>
        <taxon>Microbacteriaceae</taxon>
        <taxon>Subtercola</taxon>
    </lineage>
</organism>